<name>F2DWG5_HORVV</name>
<dbReference type="PANTHER" id="PTHR28037">
    <property type="entry name" value="ALCOHOL O-ACETYLTRANSFERASE 1-RELATED"/>
    <property type="match status" value="1"/>
</dbReference>
<sequence>MLLFAFGIGVAAVVAALAVYVVGTWLLYARTQPKYSGTSLLKSNIPKDLSERALNAQEASFHRFTTSCGILNMVYSLEFVGVPFDETELHAAIHHVLRRFPVLRSRILQRGEQLWLVDSAAGAAAGGGGAAAVVPPIEIEYVQPDGTASLDAELERSVQRVLQRHFRTPFAIAQPVWRVSLVRPSASASPSSSFHLVLCYDHTVMDGTAAMSVFTELERYLRALRRHDGDAVAALDAAPAHPFLPPLSELVPPCGLAYWTKHVLTCLGYSFVLPLILRFVPLPLPAYPLLPRPTPDDPDARRTRWIYRELSVEDSRRLLLQCRKESTTITAAIVAAAIEAVHEQQASKTYEWSSNFSVRPHLVPPIDHELVGCFFGGSRVNTAYNPKFWELARACKKDLTDAIEPLALLRPITIDVSNLLNALRPRISYFPHGRVSLMNISNLGAFELPHNTSAPAAATGNFQLVRLMRGTEESLMGPLFCHNVVSINGKLSITLSYTEPSVSRETAEHHVDRIITLLQTS</sequence>
<dbReference type="SUPFAM" id="SSF52777">
    <property type="entry name" value="CoA-dependent acyltransferases"/>
    <property type="match status" value="2"/>
</dbReference>
<protein>
    <submittedName>
        <fullName evidence="1">Predicted protein</fullName>
    </submittedName>
</protein>
<accession>F2DWG5</accession>
<dbReference type="EMBL" id="AK368233">
    <property type="protein sequence ID" value="BAJ99436.1"/>
    <property type="molecule type" value="mRNA"/>
</dbReference>
<dbReference type="InterPro" id="IPR010828">
    <property type="entry name" value="Atf2/Sli1-like"/>
</dbReference>
<reference evidence="1" key="1">
    <citation type="journal article" date="2011" name="Plant Physiol.">
        <title>Comprehensive sequence analysis of 24,783 barley full-length cDNAs derived from 12 clone libraries.</title>
        <authorList>
            <person name="Matsumoto T."/>
            <person name="Tanaka T."/>
            <person name="Sakai H."/>
            <person name="Amano N."/>
            <person name="Kanamori H."/>
            <person name="Kurita K."/>
            <person name="Kikuta A."/>
            <person name="Kamiya K."/>
            <person name="Yamamoto M."/>
            <person name="Ikawa H."/>
            <person name="Fujii N."/>
            <person name="Hori K."/>
            <person name="Itoh T."/>
            <person name="Sato K."/>
        </authorList>
    </citation>
    <scope>NUCLEOTIDE SEQUENCE</scope>
    <source>
        <tissue evidence="1">Shoot and root</tissue>
    </source>
</reference>
<dbReference type="AlphaFoldDB" id="F2DWG5"/>
<organism evidence="1">
    <name type="scientific">Hordeum vulgare subsp. vulgare</name>
    <name type="common">Domesticated barley</name>
    <dbReference type="NCBI Taxonomy" id="112509"/>
    <lineage>
        <taxon>Eukaryota</taxon>
        <taxon>Viridiplantae</taxon>
        <taxon>Streptophyta</taxon>
        <taxon>Embryophyta</taxon>
        <taxon>Tracheophyta</taxon>
        <taxon>Spermatophyta</taxon>
        <taxon>Magnoliopsida</taxon>
        <taxon>Liliopsida</taxon>
        <taxon>Poales</taxon>
        <taxon>Poaceae</taxon>
        <taxon>BOP clade</taxon>
        <taxon>Pooideae</taxon>
        <taxon>Triticodae</taxon>
        <taxon>Triticeae</taxon>
        <taxon>Hordeinae</taxon>
        <taxon>Hordeum</taxon>
    </lineage>
</organism>
<dbReference type="Gene3D" id="3.30.559.30">
    <property type="entry name" value="Nonribosomal peptide synthetase, condensation domain"/>
    <property type="match status" value="1"/>
</dbReference>
<proteinExistence type="evidence at transcript level"/>
<evidence type="ECO:0000313" key="1">
    <source>
        <dbReference type="EMBL" id="BAJ99436.1"/>
    </source>
</evidence>
<dbReference type="GO" id="GO:0016747">
    <property type="term" value="F:acyltransferase activity, transferring groups other than amino-acyl groups"/>
    <property type="evidence" value="ECO:0007669"/>
    <property type="project" value="UniProtKB-ARBA"/>
</dbReference>
<dbReference type="PANTHER" id="PTHR28037:SF1">
    <property type="entry name" value="ALCOHOL O-ACETYLTRANSFERASE 1-RELATED"/>
    <property type="match status" value="1"/>
</dbReference>
<dbReference type="InterPro" id="IPR023213">
    <property type="entry name" value="CAT-like_dom_sf"/>
</dbReference>
<dbReference type="InterPro" id="IPR052058">
    <property type="entry name" value="Alcohol_O-acetyltransferase"/>
</dbReference>
<dbReference type="Gene3D" id="3.30.559.10">
    <property type="entry name" value="Chloramphenicol acetyltransferase-like domain"/>
    <property type="match status" value="1"/>
</dbReference>
<dbReference type="Pfam" id="PF07247">
    <property type="entry name" value="AATase"/>
    <property type="match status" value="1"/>
</dbReference>